<feature type="transmembrane region" description="Helical" evidence="11">
    <location>
        <begin position="130"/>
        <end position="153"/>
    </location>
</feature>
<feature type="region of interest" description="Disordered" evidence="12">
    <location>
        <begin position="322"/>
        <end position="379"/>
    </location>
</feature>
<dbReference type="GO" id="GO:0005789">
    <property type="term" value="C:endoplasmic reticulum membrane"/>
    <property type="evidence" value="ECO:0007669"/>
    <property type="project" value="UniProtKB-SubCell"/>
</dbReference>
<reference evidence="13" key="1">
    <citation type="submission" date="2020-11" db="EMBL/GenBank/DDBJ databases">
        <title>Chlorella ohadii genome sequencing and assembly.</title>
        <authorList>
            <person name="Murik O."/>
            <person name="Treves H."/>
            <person name="Kedem I."/>
            <person name="Shotland Y."/>
            <person name="Kaplan A."/>
        </authorList>
    </citation>
    <scope>NUCLEOTIDE SEQUENCE</scope>
    <source>
        <strain evidence="13">1</strain>
    </source>
</reference>
<keyword evidence="7 11" id="KW-0333">Golgi apparatus</keyword>
<accession>A0AAD5DVD9</accession>
<comment type="domain">
    <text evidence="11">The PAL motif is required for normal active site conformation.</text>
</comment>
<feature type="compositionally biased region" description="Low complexity" evidence="12">
    <location>
        <begin position="339"/>
        <end position="365"/>
    </location>
</feature>
<evidence type="ECO:0000256" key="3">
    <source>
        <dbReference type="ARBA" id="ARBA00022801"/>
    </source>
</evidence>
<dbReference type="FunFam" id="1.10.472.100:FF:000003">
    <property type="entry name" value="Presenilin"/>
    <property type="match status" value="1"/>
</dbReference>
<evidence type="ECO:0000256" key="4">
    <source>
        <dbReference type="ARBA" id="ARBA00022824"/>
    </source>
</evidence>
<evidence type="ECO:0000256" key="2">
    <source>
        <dbReference type="ARBA" id="ARBA00022692"/>
    </source>
</evidence>
<comment type="subcellular location">
    <subcellularLocation>
        <location evidence="11">Endoplasmic reticulum membrane</location>
        <topology evidence="11">Multi-pass membrane protein</topology>
    </subcellularLocation>
    <subcellularLocation>
        <location evidence="11">Golgi apparatus membrane</location>
        <topology evidence="11">Multi-pass membrane protein</topology>
    </subcellularLocation>
</comment>
<comment type="subunit">
    <text evidence="10">Homodimer. Component of the gamma-secretase complex, a complex composed of a presenilin homodimer, nicastrin, aph1 and pen2.</text>
</comment>
<evidence type="ECO:0000313" key="13">
    <source>
        <dbReference type="EMBL" id="KAI7844377.1"/>
    </source>
</evidence>
<dbReference type="EC" id="3.4.23.-" evidence="11"/>
<feature type="transmembrane region" description="Helical" evidence="11">
    <location>
        <begin position="439"/>
        <end position="459"/>
    </location>
</feature>
<comment type="caution">
    <text evidence="13">The sequence shown here is derived from an EMBL/GenBank/DDBJ whole genome shotgun (WGS) entry which is preliminary data.</text>
</comment>
<comment type="function">
    <text evidence="11">Probable subunit of the gamma-secretase complex, an endoprotease complex that catalyzes the intramembrane cleavage of integral membrane proteins such as Notch receptors.</text>
</comment>
<keyword evidence="2 11" id="KW-0812">Transmembrane</keyword>
<gene>
    <name evidence="13" type="ORF">COHA_002175</name>
</gene>
<dbReference type="GO" id="GO:0006509">
    <property type="term" value="P:membrane protein ectodomain proteolysis"/>
    <property type="evidence" value="ECO:0007669"/>
    <property type="project" value="TreeGrafter"/>
</dbReference>
<dbReference type="EMBL" id="JADXDR010000032">
    <property type="protein sequence ID" value="KAI7844377.1"/>
    <property type="molecule type" value="Genomic_DNA"/>
</dbReference>
<comment type="similarity">
    <text evidence="1 11">Belongs to the peptidase A22A family.</text>
</comment>
<keyword evidence="8 11" id="KW-0472">Membrane</keyword>
<evidence type="ECO:0000256" key="11">
    <source>
        <dbReference type="RuleBase" id="RU361148"/>
    </source>
</evidence>
<keyword evidence="14" id="KW-1185">Reference proteome</keyword>
<dbReference type="GO" id="GO:0042500">
    <property type="term" value="F:aspartic endopeptidase activity, intramembrane cleaving"/>
    <property type="evidence" value="ECO:0007669"/>
    <property type="project" value="InterPro"/>
</dbReference>
<dbReference type="GO" id="GO:0044351">
    <property type="term" value="P:macropinocytosis"/>
    <property type="evidence" value="ECO:0007669"/>
    <property type="project" value="UniProtKB-ARBA"/>
</dbReference>
<evidence type="ECO:0000256" key="12">
    <source>
        <dbReference type="SAM" id="MobiDB-lite"/>
    </source>
</evidence>
<evidence type="ECO:0000256" key="1">
    <source>
        <dbReference type="ARBA" id="ARBA00008604"/>
    </source>
</evidence>
<dbReference type="SMART" id="SM00730">
    <property type="entry name" value="PSN"/>
    <property type="match status" value="1"/>
</dbReference>
<dbReference type="InterPro" id="IPR001108">
    <property type="entry name" value="Peptidase_A22A"/>
</dbReference>
<evidence type="ECO:0000256" key="7">
    <source>
        <dbReference type="ARBA" id="ARBA00023034"/>
    </source>
</evidence>
<dbReference type="Gene3D" id="1.10.472.100">
    <property type="entry name" value="Presenilin"/>
    <property type="match status" value="1"/>
</dbReference>
<dbReference type="InterPro" id="IPR042524">
    <property type="entry name" value="Presenilin_C"/>
</dbReference>
<keyword evidence="11" id="KW-0645">Protease</keyword>
<feature type="transmembrane region" description="Helical" evidence="11">
    <location>
        <begin position="96"/>
        <end position="118"/>
    </location>
</feature>
<feature type="transmembrane region" description="Helical" evidence="11">
    <location>
        <begin position="12"/>
        <end position="34"/>
    </location>
</feature>
<dbReference type="GO" id="GO:0000139">
    <property type="term" value="C:Golgi membrane"/>
    <property type="evidence" value="ECO:0007669"/>
    <property type="project" value="UniProtKB-SubCell"/>
</dbReference>
<sequence>MRASVLDDLGEEVTGIVSPVSICMALTVALVRILNPEGESNSGAVFLASAYYNEEEGDSTSKKLSGALLNALIFIAVVAVMTFVLVLLFKYGCVKLIYAYMGFAGFSIFFVLAGVIALELLQKWDVHTDFISFTYILFNFAMVGAVTLFFFPAPLIWKQIYLIITGVVTAYVFTWIPEWTTWMLLVFMAIYDIVAVLVPGGPLKMLVELAQEREETIPALVYEARPVRRDNTQGRLAAPAAAGEGQAAAVVAAASARTAAAAAAAPVPQTMAAAGQLQQELTVRPGGAAGIGRTSVASTVSAGGSSGPDGEAASDTPLIRAQEVQQQQQQPVLVRPRSAAGQPADAAEAEAGQRGAAPGSGQHQAPGGGGEGQEEEEEDGVFELPEAIKLGLGDFIFYSVLVGRAAMYDYLTVFACFLAIIAGLGCTLLWLAMARKALPALPISIALAVTFYFVSRFVLEPVLLPQVLELMYY</sequence>
<evidence type="ECO:0000256" key="5">
    <source>
        <dbReference type="ARBA" id="ARBA00022976"/>
    </source>
</evidence>
<dbReference type="InterPro" id="IPR006639">
    <property type="entry name" value="Preselin/SPP"/>
</dbReference>
<dbReference type="GO" id="GO:0016485">
    <property type="term" value="P:protein processing"/>
    <property type="evidence" value="ECO:0007669"/>
    <property type="project" value="InterPro"/>
</dbReference>
<keyword evidence="5 11" id="KW-0914">Notch signaling pathway</keyword>
<evidence type="ECO:0000256" key="6">
    <source>
        <dbReference type="ARBA" id="ARBA00022989"/>
    </source>
</evidence>
<feature type="transmembrane region" description="Helical" evidence="11">
    <location>
        <begin position="182"/>
        <end position="203"/>
    </location>
</feature>
<feature type="transmembrane region" description="Helical" evidence="11">
    <location>
        <begin position="160"/>
        <end position="176"/>
    </location>
</feature>
<feature type="transmembrane region" description="Helical" evidence="11">
    <location>
        <begin position="67"/>
        <end position="89"/>
    </location>
</feature>
<dbReference type="AlphaFoldDB" id="A0AAD5DVD9"/>
<dbReference type="PANTHER" id="PTHR10202:SF13">
    <property type="entry name" value="PRESENILIN HOMOLOG"/>
    <property type="match status" value="1"/>
</dbReference>
<keyword evidence="4 11" id="KW-0256">Endoplasmic reticulum</keyword>
<evidence type="ECO:0000256" key="9">
    <source>
        <dbReference type="ARBA" id="ARBA00053367"/>
    </source>
</evidence>
<evidence type="ECO:0000313" key="14">
    <source>
        <dbReference type="Proteomes" id="UP001205105"/>
    </source>
</evidence>
<dbReference type="Pfam" id="PF01080">
    <property type="entry name" value="Presenilin"/>
    <property type="match status" value="1"/>
</dbReference>
<dbReference type="Proteomes" id="UP001205105">
    <property type="component" value="Unassembled WGS sequence"/>
</dbReference>
<dbReference type="GO" id="GO:0007219">
    <property type="term" value="P:Notch signaling pathway"/>
    <property type="evidence" value="ECO:0007669"/>
    <property type="project" value="UniProtKB-KW"/>
</dbReference>
<dbReference type="GO" id="GO:0070765">
    <property type="term" value="C:gamma-secretase complex"/>
    <property type="evidence" value="ECO:0007669"/>
    <property type="project" value="UniProtKB-ARBA"/>
</dbReference>
<proteinExistence type="inferred from homology"/>
<comment type="function">
    <text evidence="9">Probable catalytic subunit of the gamma-secretase complex, an endoprotease complex that catalyzes the intramembrane cleavage of integral membrane proteins such as Notch receptors. Requires the other members of the gamma-secretase complex to have a protease activity.</text>
</comment>
<evidence type="ECO:0000256" key="8">
    <source>
        <dbReference type="ARBA" id="ARBA00023136"/>
    </source>
</evidence>
<dbReference type="PANTHER" id="PTHR10202">
    <property type="entry name" value="PRESENILIN"/>
    <property type="match status" value="1"/>
</dbReference>
<keyword evidence="3 11" id="KW-0378">Hydrolase</keyword>
<protein>
    <recommendedName>
        <fullName evidence="11">Presenilin</fullName>
        <ecNumber evidence="11">3.4.23.-</ecNumber>
    </recommendedName>
</protein>
<name>A0AAD5DVD9_9CHLO</name>
<dbReference type="PRINTS" id="PR01072">
    <property type="entry name" value="PRESENILIN"/>
</dbReference>
<feature type="transmembrane region" description="Helical" evidence="11">
    <location>
        <begin position="410"/>
        <end position="433"/>
    </location>
</feature>
<keyword evidence="6 11" id="KW-1133">Transmembrane helix</keyword>
<organism evidence="13 14">
    <name type="scientific">Chlorella ohadii</name>
    <dbReference type="NCBI Taxonomy" id="2649997"/>
    <lineage>
        <taxon>Eukaryota</taxon>
        <taxon>Viridiplantae</taxon>
        <taxon>Chlorophyta</taxon>
        <taxon>core chlorophytes</taxon>
        <taxon>Trebouxiophyceae</taxon>
        <taxon>Chlorellales</taxon>
        <taxon>Chlorellaceae</taxon>
        <taxon>Chlorella clade</taxon>
        <taxon>Chlorella</taxon>
    </lineage>
</organism>
<evidence type="ECO:0000256" key="10">
    <source>
        <dbReference type="ARBA" id="ARBA00066080"/>
    </source>
</evidence>